<dbReference type="PANTHER" id="PTHR28582:SF1">
    <property type="entry name" value="TRNA-SPLICING ENDONUCLEASE SUBUNIT SEN15"/>
    <property type="match status" value="1"/>
</dbReference>
<dbReference type="OrthoDB" id="10002170at2759"/>
<evidence type="ECO:0000256" key="1">
    <source>
        <dbReference type="ARBA" id="ARBA00006091"/>
    </source>
</evidence>
<evidence type="ECO:0000313" key="4">
    <source>
        <dbReference type="Proteomes" id="UP000694844"/>
    </source>
</evidence>
<name>A0A8B8D1T9_CRAVI</name>
<gene>
    <name evidence="5" type="primary">LOC111123590</name>
</gene>
<proteinExistence type="inferred from homology"/>
<dbReference type="GO" id="GO:0003676">
    <property type="term" value="F:nucleic acid binding"/>
    <property type="evidence" value="ECO:0007669"/>
    <property type="project" value="InterPro"/>
</dbReference>
<dbReference type="Gene3D" id="3.40.1350.10">
    <property type="match status" value="1"/>
</dbReference>
<accession>A0A8B8D1T9</accession>
<keyword evidence="2" id="KW-0819">tRNA processing</keyword>
<feature type="domain" description="tRNA-splicing endonuclease subunit Sen15" evidence="3">
    <location>
        <begin position="32"/>
        <end position="127"/>
    </location>
</feature>
<dbReference type="AlphaFoldDB" id="A0A8B8D1T9"/>
<dbReference type="GO" id="GO:0005634">
    <property type="term" value="C:nucleus"/>
    <property type="evidence" value="ECO:0007669"/>
    <property type="project" value="UniProtKB-ARBA"/>
</dbReference>
<dbReference type="Pfam" id="PF09631">
    <property type="entry name" value="Sen15"/>
    <property type="match status" value="1"/>
</dbReference>
<reference evidence="5" key="1">
    <citation type="submission" date="2025-08" db="UniProtKB">
        <authorList>
            <consortium name="RefSeq"/>
        </authorList>
    </citation>
    <scope>IDENTIFICATION</scope>
    <source>
        <tissue evidence="5">Whole sample</tissue>
    </source>
</reference>
<evidence type="ECO:0000313" key="5">
    <source>
        <dbReference type="RefSeq" id="XP_022321730.1"/>
    </source>
</evidence>
<dbReference type="SUPFAM" id="SSF53032">
    <property type="entry name" value="tRNA-intron endonuclease catalytic domain-like"/>
    <property type="match status" value="1"/>
</dbReference>
<dbReference type="GeneID" id="111123590"/>
<comment type="similarity">
    <text evidence="1">Belongs to the SEN15 family.</text>
</comment>
<dbReference type="Proteomes" id="UP000694844">
    <property type="component" value="Chromosome 3"/>
</dbReference>
<dbReference type="RefSeq" id="XP_022321730.1">
    <property type="nucleotide sequence ID" value="XM_022466022.1"/>
</dbReference>
<dbReference type="InterPro" id="IPR018593">
    <property type="entry name" value="tRNA-endonuc_su_Sen15"/>
</dbReference>
<dbReference type="PANTHER" id="PTHR28582">
    <property type="entry name" value="TRNA-SPLICING ENDONUCLEASE SUBUNIT SEN15"/>
    <property type="match status" value="1"/>
</dbReference>
<dbReference type="InterPro" id="IPR011856">
    <property type="entry name" value="tRNA_endonuc-like_dom_sf"/>
</dbReference>
<keyword evidence="4" id="KW-1185">Reference proteome</keyword>
<dbReference type="KEGG" id="cvn:111123590"/>
<evidence type="ECO:0000256" key="2">
    <source>
        <dbReference type="ARBA" id="ARBA00022694"/>
    </source>
</evidence>
<dbReference type="InterPro" id="IPR036167">
    <property type="entry name" value="tRNA_intron_Endo_cat-like_sf"/>
</dbReference>
<protein>
    <submittedName>
        <fullName evidence="5">Uncharacterized protein LOC111123590</fullName>
    </submittedName>
</protein>
<organism evidence="4 5">
    <name type="scientific">Crassostrea virginica</name>
    <name type="common">Eastern oyster</name>
    <dbReference type="NCBI Taxonomy" id="6565"/>
    <lineage>
        <taxon>Eukaryota</taxon>
        <taxon>Metazoa</taxon>
        <taxon>Spiralia</taxon>
        <taxon>Lophotrochozoa</taxon>
        <taxon>Mollusca</taxon>
        <taxon>Bivalvia</taxon>
        <taxon>Autobranchia</taxon>
        <taxon>Pteriomorphia</taxon>
        <taxon>Ostreida</taxon>
        <taxon>Ostreoidea</taxon>
        <taxon>Ostreidae</taxon>
        <taxon>Crassostrea</taxon>
    </lineage>
</organism>
<evidence type="ECO:0000259" key="3">
    <source>
        <dbReference type="Pfam" id="PF09631"/>
    </source>
</evidence>
<dbReference type="GO" id="GO:0006388">
    <property type="term" value="P:tRNA splicing, via endonucleolytic cleavage and ligation"/>
    <property type="evidence" value="ECO:0007669"/>
    <property type="project" value="InterPro"/>
</dbReference>
<sequence length="178" mass="20171">MEESITPFQHAKFKELQSFGLGNETQLMTTFNVYLDLCEVRGWWDVQVHACHSLDLAFISGHPTRYDPREIVLPLQSSDNISPECLHKYLQNIKVADNETHGITMAICDPDSTTVYYTINQGLVNPEHPDATEVKKVKRFETTRKRQLGVQEAIQTYKAAKLTDRAALSNSEGRGSLM</sequence>